<evidence type="ECO:0000256" key="1">
    <source>
        <dbReference type="SAM" id="MobiDB-lite"/>
    </source>
</evidence>
<protein>
    <submittedName>
        <fullName evidence="2">Uncharacterized protein</fullName>
    </submittedName>
</protein>
<organism evidence="2">
    <name type="scientific">Schlesneria paludicola</name>
    <dbReference type="NCBI Taxonomy" id="360056"/>
    <lineage>
        <taxon>Bacteria</taxon>
        <taxon>Pseudomonadati</taxon>
        <taxon>Planctomycetota</taxon>
        <taxon>Planctomycetia</taxon>
        <taxon>Planctomycetales</taxon>
        <taxon>Planctomycetaceae</taxon>
        <taxon>Schlesneria</taxon>
    </lineage>
</organism>
<dbReference type="EMBL" id="DSOK01000321">
    <property type="protein sequence ID" value="HEN16089.1"/>
    <property type="molecule type" value="Genomic_DNA"/>
</dbReference>
<gene>
    <name evidence="2" type="ORF">ENQ76_11560</name>
</gene>
<accession>A0A7C2NYR4</accession>
<feature type="compositionally biased region" description="Pro residues" evidence="1">
    <location>
        <begin position="49"/>
        <end position="70"/>
    </location>
</feature>
<name>A0A7C2NYR4_9PLAN</name>
<reference evidence="2" key="1">
    <citation type="journal article" date="2020" name="mSystems">
        <title>Genome- and Community-Level Interaction Insights into Carbon Utilization and Element Cycling Functions of Hydrothermarchaeota in Hydrothermal Sediment.</title>
        <authorList>
            <person name="Zhou Z."/>
            <person name="Liu Y."/>
            <person name="Xu W."/>
            <person name="Pan J."/>
            <person name="Luo Z.H."/>
            <person name="Li M."/>
        </authorList>
    </citation>
    <scope>NUCLEOTIDE SEQUENCE [LARGE SCALE GENOMIC DNA]</scope>
    <source>
        <strain evidence="2">SpSt-339</strain>
    </source>
</reference>
<evidence type="ECO:0000313" key="2">
    <source>
        <dbReference type="EMBL" id="HEN16089.1"/>
    </source>
</evidence>
<sequence length="212" mass="22371">MPLLYVVLMLGQPGPLERGSESNQQAPLLPAVTPLVSSSPAPAGEEPRLPAPPPPMEDGSHPPAPPPAALPLPADAQYSDFPGGITVGAGCPTGGDGLACPSCEAACPYCSRDDDKGLVSTCDLYPHFAYYPRYHGSHYFRPYNYTHVAGHQCFASSIGLDPRMPYSLTGFDRIYAGFPEKYPPSHTPIGTALPMGSGLPELEKLLTATPNP</sequence>
<feature type="region of interest" description="Disordered" evidence="1">
    <location>
        <begin position="13"/>
        <end position="70"/>
    </location>
</feature>
<dbReference type="AlphaFoldDB" id="A0A7C2NYR4"/>
<comment type="caution">
    <text evidence="2">The sequence shown here is derived from an EMBL/GenBank/DDBJ whole genome shotgun (WGS) entry which is preliminary data.</text>
</comment>
<proteinExistence type="predicted"/>